<dbReference type="EMBL" id="DXBU01000017">
    <property type="protein sequence ID" value="HIZ21476.1"/>
    <property type="molecule type" value="Genomic_DNA"/>
</dbReference>
<feature type="transmembrane region" description="Helical" evidence="1">
    <location>
        <begin position="98"/>
        <end position="116"/>
    </location>
</feature>
<sequence length="196" mass="22316">MLERIMDLNILLYCMAALGAMGAIGMLATHLTYRRKLRQKGGIGNPKEKWMNLWKTKDKLLRRMNRLVWYPVLCSAIFFILSSIFGTMVSPEGLPARYLYVAVGVPLGLLAVRQALDFSCMDGMLVDLLADYIERMRAWVEDVPAPKKTDPVLQEQMVEQIVGSIRQTAAAGSHFSKMLSPEEEEIMREIIREFMN</sequence>
<protein>
    <submittedName>
        <fullName evidence="2">Uncharacterized protein</fullName>
    </submittedName>
</protein>
<comment type="caution">
    <text evidence="2">The sequence shown here is derived from an EMBL/GenBank/DDBJ whole genome shotgun (WGS) entry which is preliminary data.</text>
</comment>
<organism evidence="2 3">
    <name type="scientific">Candidatus Blautia faecigallinarum</name>
    <dbReference type="NCBI Taxonomy" id="2838488"/>
    <lineage>
        <taxon>Bacteria</taxon>
        <taxon>Bacillati</taxon>
        <taxon>Bacillota</taxon>
        <taxon>Clostridia</taxon>
        <taxon>Lachnospirales</taxon>
        <taxon>Lachnospiraceae</taxon>
        <taxon>Blautia</taxon>
    </lineage>
</organism>
<dbReference type="AlphaFoldDB" id="A0A9D2DQX1"/>
<reference evidence="2" key="1">
    <citation type="journal article" date="2021" name="PeerJ">
        <title>Extensive microbial diversity within the chicken gut microbiome revealed by metagenomics and culture.</title>
        <authorList>
            <person name="Gilroy R."/>
            <person name="Ravi A."/>
            <person name="Getino M."/>
            <person name="Pursley I."/>
            <person name="Horton D.L."/>
            <person name="Alikhan N.F."/>
            <person name="Baker D."/>
            <person name="Gharbi K."/>
            <person name="Hall N."/>
            <person name="Watson M."/>
            <person name="Adriaenssens E.M."/>
            <person name="Foster-Nyarko E."/>
            <person name="Jarju S."/>
            <person name="Secka A."/>
            <person name="Antonio M."/>
            <person name="Oren A."/>
            <person name="Chaudhuri R.R."/>
            <person name="La Ragione R."/>
            <person name="Hildebrand F."/>
            <person name="Pallen M.J."/>
        </authorList>
    </citation>
    <scope>NUCLEOTIDE SEQUENCE</scope>
    <source>
        <strain evidence="2">14324</strain>
    </source>
</reference>
<reference evidence="2" key="2">
    <citation type="submission" date="2021-04" db="EMBL/GenBank/DDBJ databases">
        <authorList>
            <person name="Gilroy R."/>
        </authorList>
    </citation>
    <scope>NUCLEOTIDE SEQUENCE</scope>
    <source>
        <strain evidence="2">14324</strain>
    </source>
</reference>
<evidence type="ECO:0000313" key="3">
    <source>
        <dbReference type="Proteomes" id="UP000824041"/>
    </source>
</evidence>
<feature type="transmembrane region" description="Helical" evidence="1">
    <location>
        <begin position="6"/>
        <end position="28"/>
    </location>
</feature>
<gene>
    <name evidence="2" type="ORF">IAA21_01580</name>
</gene>
<evidence type="ECO:0000313" key="2">
    <source>
        <dbReference type="EMBL" id="HIZ21476.1"/>
    </source>
</evidence>
<proteinExistence type="predicted"/>
<evidence type="ECO:0000256" key="1">
    <source>
        <dbReference type="SAM" id="Phobius"/>
    </source>
</evidence>
<keyword evidence="1" id="KW-0812">Transmembrane</keyword>
<name>A0A9D2DQX1_9FIRM</name>
<feature type="transmembrane region" description="Helical" evidence="1">
    <location>
        <begin position="67"/>
        <end position="86"/>
    </location>
</feature>
<dbReference type="Proteomes" id="UP000824041">
    <property type="component" value="Unassembled WGS sequence"/>
</dbReference>
<accession>A0A9D2DQX1</accession>
<keyword evidence="1" id="KW-0472">Membrane</keyword>
<keyword evidence="1" id="KW-1133">Transmembrane helix</keyword>